<dbReference type="AlphaFoldDB" id="A0A382RK34"/>
<organism evidence="1">
    <name type="scientific">marine metagenome</name>
    <dbReference type="NCBI Taxonomy" id="408172"/>
    <lineage>
        <taxon>unclassified sequences</taxon>
        <taxon>metagenomes</taxon>
        <taxon>ecological metagenomes</taxon>
    </lineage>
</organism>
<protein>
    <recommendedName>
        <fullName evidence="2">Secretion system C-terminal sorting domain-containing protein</fullName>
    </recommendedName>
</protein>
<evidence type="ECO:0000313" key="1">
    <source>
        <dbReference type="EMBL" id="SVC96971.1"/>
    </source>
</evidence>
<proteinExistence type="predicted"/>
<dbReference type="InterPro" id="IPR026444">
    <property type="entry name" value="Secre_tail"/>
</dbReference>
<feature type="non-terminal residue" evidence="1">
    <location>
        <position position="1"/>
    </location>
</feature>
<dbReference type="EMBL" id="UINC01121651">
    <property type="protein sequence ID" value="SVC96971.1"/>
    <property type="molecule type" value="Genomic_DNA"/>
</dbReference>
<dbReference type="NCBIfam" id="TIGR04183">
    <property type="entry name" value="Por_Secre_tail"/>
    <property type="match status" value="1"/>
</dbReference>
<sequence>VDRNMNAGYHNITWNADGISSGMYFVKVETGANAAIQKLMLLK</sequence>
<gene>
    <name evidence="1" type="ORF">METZ01_LOCUS349825</name>
</gene>
<name>A0A382RK34_9ZZZZ</name>
<accession>A0A382RK34</accession>
<evidence type="ECO:0008006" key="2">
    <source>
        <dbReference type="Google" id="ProtNLM"/>
    </source>
</evidence>
<reference evidence="1" key="1">
    <citation type="submission" date="2018-05" db="EMBL/GenBank/DDBJ databases">
        <authorList>
            <person name="Lanie J.A."/>
            <person name="Ng W.-L."/>
            <person name="Kazmierczak K.M."/>
            <person name="Andrzejewski T.M."/>
            <person name="Davidsen T.M."/>
            <person name="Wayne K.J."/>
            <person name="Tettelin H."/>
            <person name="Glass J.I."/>
            <person name="Rusch D."/>
            <person name="Podicherti R."/>
            <person name="Tsui H.-C.T."/>
            <person name="Winkler M.E."/>
        </authorList>
    </citation>
    <scope>NUCLEOTIDE SEQUENCE</scope>
</reference>